<dbReference type="EnsemblProtists" id="Phyra74338">
    <property type="protein sequence ID" value="Phyra74338"/>
    <property type="gene ID" value="Phyra74338"/>
</dbReference>
<evidence type="ECO:0000313" key="3">
    <source>
        <dbReference type="Proteomes" id="UP000005238"/>
    </source>
</evidence>
<dbReference type="InParanoid" id="H3GF75"/>
<evidence type="ECO:0000256" key="1">
    <source>
        <dbReference type="SAM" id="MobiDB-lite"/>
    </source>
</evidence>
<accession>H3GF75</accession>
<protein>
    <submittedName>
        <fullName evidence="2">Uncharacterized protein</fullName>
    </submittedName>
</protein>
<sequence>MAKSKRTATQLRLLLATLKRTYGKAVKDFPRCFFSGSAPGRRLLSSSGCPSRCRSAGSQRSLPTPPPSPERTPAELKTIESVEKQSVKEEPAGAPAVQSVSLLTVEEKESAEKEATVAPAVQSTSLLTTPVASSALATIFSNITASDIRQDPN</sequence>
<reference evidence="2" key="2">
    <citation type="submission" date="2015-06" db="UniProtKB">
        <authorList>
            <consortium name="EnsemblProtists"/>
        </authorList>
    </citation>
    <scope>IDENTIFICATION</scope>
    <source>
        <strain evidence="2">Pr102</strain>
    </source>
</reference>
<evidence type="ECO:0000313" key="2">
    <source>
        <dbReference type="EnsemblProtists" id="Phyra74338"/>
    </source>
</evidence>
<name>H3GF75_PHYRM</name>
<reference evidence="3" key="1">
    <citation type="journal article" date="2006" name="Science">
        <title>Phytophthora genome sequences uncover evolutionary origins and mechanisms of pathogenesis.</title>
        <authorList>
            <person name="Tyler B.M."/>
            <person name="Tripathy S."/>
            <person name="Zhang X."/>
            <person name="Dehal P."/>
            <person name="Jiang R.H."/>
            <person name="Aerts A."/>
            <person name="Arredondo F.D."/>
            <person name="Baxter L."/>
            <person name="Bensasson D."/>
            <person name="Beynon J.L."/>
            <person name="Chapman J."/>
            <person name="Damasceno C.M."/>
            <person name="Dorrance A.E."/>
            <person name="Dou D."/>
            <person name="Dickerman A.W."/>
            <person name="Dubchak I.L."/>
            <person name="Garbelotto M."/>
            <person name="Gijzen M."/>
            <person name="Gordon S.G."/>
            <person name="Govers F."/>
            <person name="Grunwald N.J."/>
            <person name="Huang W."/>
            <person name="Ivors K.L."/>
            <person name="Jones R.W."/>
            <person name="Kamoun S."/>
            <person name="Krampis K."/>
            <person name="Lamour K.H."/>
            <person name="Lee M.K."/>
            <person name="McDonald W.H."/>
            <person name="Medina M."/>
            <person name="Meijer H.J."/>
            <person name="Nordberg E.K."/>
            <person name="Maclean D.J."/>
            <person name="Ospina-Giraldo M.D."/>
            <person name="Morris P.F."/>
            <person name="Phuntumart V."/>
            <person name="Putnam N.H."/>
            <person name="Rash S."/>
            <person name="Rose J.K."/>
            <person name="Sakihama Y."/>
            <person name="Salamov A.A."/>
            <person name="Savidor A."/>
            <person name="Scheuring C.F."/>
            <person name="Smith B.M."/>
            <person name="Sobral B.W."/>
            <person name="Terry A."/>
            <person name="Torto-Alalibo T.A."/>
            <person name="Win J."/>
            <person name="Xu Z."/>
            <person name="Zhang H."/>
            <person name="Grigoriev I.V."/>
            <person name="Rokhsar D.S."/>
            <person name="Boore J.L."/>
        </authorList>
    </citation>
    <scope>NUCLEOTIDE SEQUENCE [LARGE SCALE GENOMIC DNA]</scope>
    <source>
        <strain evidence="3">Pr102</strain>
    </source>
</reference>
<proteinExistence type="predicted"/>
<dbReference type="EMBL" id="DS566004">
    <property type="status" value="NOT_ANNOTATED_CDS"/>
    <property type="molecule type" value="Genomic_DNA"/>
</dbReference>
<organism evidence="2 3">
    <name type="scientific">Phytophthora ramorum</name>
    <name type="common">Sudden oak death agent</name>
    <dbReference type="NCBI Taxonomy" id="164328"/>
    <lineage>
        <taxon>Eukaryota</taxon>
        <taxon>Sar</taxon>
        <taxon>Stramenopiles</taxon>
        <taxon>Oomycota</taxon>
        <taxon>Peronosporomycetes</taxon>
        <taxon>Peronosporales</taxon>
        <taxon>Peronosporaceae</taxon>
        <taxon>Phytophthora</taxon>
    </lineage>
</organism>
<dbReference type="Proteomes" id="UP000005238">
    <property type="component" value="Unassembled WGS sequence"/>
</dbReference>
<keyword evidence="3" id="KW-1185">Reference proteome</keyword>
<dbReference type="HOGENOM" id="CLU_1725942_0_0_1"/>
<dbReference type="AlphaFoldDB" id="H3GF75"/>
<feature type="region of interest" description="Disordered" evidence="1">
    <location>
        <begin position="42"/>
        <end position="74"/>
    </location>
</feature>